<dbReference type="InterPro" id="IPR012132">
    <property type="entry name" value="GMC_OxRdtase"/>
</dbReference>
<accession>A0A553I0H6</accession>
<dbReference type="SUPFAM" id="SSF54373">
    <property type="entry name" value="FAD-linked reductases, C-terminal domain"/>
    <property type="match status" value="1"/>
</dbReference>
<dbReference type="EMBL" id="VFLP01000027">
    <property type="protein sequence ID" value="TRX93691.1"/>
    <property type="molecule type" value="Genomic_DNA"/>
</dbReference>
<feature type="domain" description="Glucose-methanol-choline oxidoreductase N-terminal" evidence="8">
    <location>
        <begin position="84"/>
        <end position="107"/>
    </location>
</feature>
<evidence type="ECO:0000256" key="7">
    <source>
        <dbReference type="RuleBase" id="RU003968"/>
    </source>
</evidence>
<evidence type="ECO:0000256" key="4">
    <source>
        <dbReference type="ARBA" id="ARBA00022827"/>
    </source>
</evidence>
<evidence type="ECO:0000256" key="1">
    <source>
        <dbReference type="ARBA" id="ARBA00001974"/>
    </source>
</evidence>
<dbReference type="PANTHER" id="PTHR11552">
    <property type="entry name" value="GLUCOSE-METHANOL-CHOLINE GMC OXIDOREDUCTASE"/>
    <property type="match status" value="1"/>
</dbReference>
<keyword evidence="3 7" id="KW-0285">Flavoprotein</keyword>
<organism evidence="10 11">
    <name type="scientific">Xylaria flabelliformis</name>
    <dbReference type="NCBI Taxonomy" id="2512241"/>
    <lineage>
        <taxon>Eukaryota</taxon>
        <taxon>Fungi</taxon>
        <taxon>Dikarya</taxon>
        <taxon>Ascomycota</taxon>
        <taxon>Pezizomycotina</taxon>
        <taxon>Sordariomycetes</taxon>
        <taxon>Xylariomycetidae</taxon>
        <taxon>Xylariales</taxon>
        <taxon>Xylariaceae</taxon>
        <taxon>Xylaria</taxon>
    </lineage>
</organism>
<comment type="similarity">
    <text evidence="2 7">Belongs to the GMC oxidoreductase family.</text>
</comment>
<dbReference type="Pfam" id="PF05199">
    <property type="entry name" value="GMC_oxred_C"/>
    <property type="match status" value="1"/>
</dbReference>
<feature type="binding site" evidence="6">
    <location>
        <begin position="16"/>
        <end position="17"/>
    </location>
    <ligand>
        <name>FAD</name>
        <dbReference type="ChEBI" id="CHEBI:57692"/>
    </ligand>
</feature>
<evidence type="ECO:0000256" key="5">
    <source>
        <dbReference type="ARBA" id="ARBA00023002"/>
    </source>
</evidence>
<dbReference type="Proteomes" id="UP000319160">
    <property type="component" value="Unassembled WGS sequence"/>
</dbReference>
<evidence type="ECO:0000259" key="8">
    <source>
        <dbReference type="PROSITE" id="PS00623"/>
    </source>
</evidence>
<gene>
    <name evidence="10" type="ORF">FHL15_005367</name>
</gene>
<dbReference type="Gene3D" id="3.30.560.10">
    <property type="entry name" value="Glucose Oxidase, domain 3"/>
    <property type="match status" value="1"/>
</dbReference>
<dbReference type="GO" id="GO:0016614">
    <property type="term" value="F:oxidoreductase activity, acting on CH-OH group of donors"/>
    <property type="evidence" value="ECO:0007669"/>
    <property type="project" value="InterPro"/>
</dbReference>
<dbReference type="PANTHER" id="PTHR11552:SF201">
    <property type="entry name" value="GLUCOSE-METHANOL-CHOLINE OXIDOREDUCTASE N-TERMINAL DOMAIN-CONTAINING PROTEIN"/>
    <property type="match status" value="1"/>
</dbReference>
<dbReference type="SUPFAM" id="SSF51905">
    <property type="entry name" value="FAD/NAD(P)-binding domain"/>
    <property type="match status" value="1"/>
</dbReference>
<dbReference type="InterPro" id="IPR036188">
    <property type="entry name" value="FAD/NAD-bd_sf"/>
</dbReference>
<feature type="binding site" evidence="6">
    <location>
        <begin position="544"/>
        <end position="545"/>
    </location>
    <ligand>
        <name>FAD</name>
        <dbReference type="ChEBI" id="CHEBI:57692"/>
    </ligand>
</feature>
<dbReference type="InterPro" id="IPR007867">
    <property type="entry name" value="GMC_OxRtase_C"/>
</dbReference>
<evidence type="ECO:0000313" key="11">
    <source>
        <dbReference type="Proteomes" id="UP000319160"/>
    </source>
</evidence>
<evidence type="ECO:0000256" key="6">
    <source>
        <dbReference type="PIRSR" id="PIRSR000137-2"/>
    </source>
</evidence>
<dbReference type="Pfam" id="PF00732">
    <property type="entry name" value="GMC_oxred_N"/>
    <property type="match status" value="1"/>
</dbReference>
<evidence type="ECO:0000259" key="9">
    <source>
        <dbReference type="PROSITE" id="PS00624"/>
    </source>
</evidence>
<comment type="caution">
    <text evidence="10">The sequence shown here is derived from an EMBL/GenBank/DDBJ whole genome shotgun (WGS) entry which is preliminary data.</text>
</comment>
<dbReference type="PROSITE" id="PS00623">
    <property type="entry name" value="GMC_OXRED_1"/>
    <property type="match status" value="1"/>
</dbReference>
<dbReference type="STRING" id="2512241.A0A553I0H6"/>
<sequence length="611" mass="65296">MSSPNTYDFVVIGGGTSGLVVAARLSEDPRHNVLVIEAGLDHSADPRVQIPALFEALKGTELDWNFKSKPQSALGGRTITLNQGKALGGSSTINAFVFVPPTKSLIDSWEALGNDGWNWDALQPYFSKAYTSPPAVDARSSKLLGVDKWTAMNAAATGPLQTSFPANFTDPVREVWADTFAAENLLMPTDPFVNPSVGSFSCLSCIHPKTKERSHSVSAYYQPIQDRENLHVLTNAEVLKILFDETESGHQIRASGVQYKHKGSTFVADASKEVILAAGALQSPKILELSGIGDAKSLQKLGIDVVLDLPAVGENLQDHAVSSVCFEVADGVETLDALVRQEPEVLAQAMQDYGTSRTGPMSHVGVTSYAYLPVRSPDGRQAIKQALANNQPPSGEGVSSARDRAYFEIAERALLDSSDATAAYLTVATQTPQSAGFPGDSQPGPLPGNFLTIGAMLSHPLSRGTVHIQSNDYSAPPAIDPRYLTNTIDMEVLAQHMLEIEGIASAPSFSKLLKSPLRRGNPASHFTSTEAAKQYLRDSVISMWHVGCTCAMLPKAKGGVVSSDLRVYGVENLRVVDASALPTISTANLQATVYGFAERASDIIKEAWGSV</sequence>
<evidence type="ECO:0000256" key="2">
    <source>
        <dbReference type="ARBA" id="ARBA00010790"/>
    </source>
</evidence>
<comment type="cofactor">
    <cofactor evidence="1 6">
        <name>FAD</name>
        <dbReference type="ChEBI" id="CHEBI:57692"/>
    </cofactor>
</comment>
<dbReference type="InterPro" id="IPR000172">
    <property type="entry name" value="GMC_OxRdtase_N"/>
</dbReference>
<keyword evidence="5" id="KW-0560">Oxidoreductase</keyword>
<dbReference type="GO" id="GO:0050660">
    <property type="term" value="F:flavin adenine dinucleotide binding"/>
    <property type="evidence" value="ECO:0007669"/>
    <property type="project" value="InterPro"/>
</dbReference>
<keyword evidence="4 6" id="KW-0274">FAD</keyword>
<proteinExistence type="inferred from homology"/>
<reference evidence="11" key="1">
    <citation type="submission" date="2019-06" db="EMBL/GenBank/DDBJ databases">
        <title>Draft genome sequence of the griseofulvin-producing fungus Xylaria cubensis strain G536.</title>
        <authorList>
            <person name="Mead M.E."/>
            <person name="Raja H.A."/>
            <person name="Steenwyk J.L."/>
            <person name="Knowles S.L."/>
            <person name="Oberlies N.H."/>
            <person name="Rokas A."/>
        </authorList>
    </citation>
    <scope>NUCLEOTIDE SEQUENCE [LARGE SCALE GENOMIC DNA]</scope>
    <source>
        <strain evidence="11">G536</strain>
    </source>
</reference>
<keyword evidence="11" id="KW-1185">Reference proteome</keyword>
<dbReference type="OrthoDB" id="269227at2759"/>
<evidence type="ECO:0000313" key="10">
    <source>
        <dbReference type="EMBL" id="TRX93691.1"/>
    </source>
</evidence>
<dbReference type="AlphaFoldDB" id="A0A553I0H6"/>
<feature type="binding site" evidence="6">
    <location>
        <position position="238"/>
    </location>
    <ligand>
        <name>FAD</name>
        <dbReference type="ChEBI" id="CHEBI:57692"/>
    </ligand>
</feature>
<protein>
    <recommendedName>
        <fullName evidence="8 9">Glucose-methanol-choline oxidoreductase N-terminal domain-containing protein</fullName>
    </recommendedName>
</protein>
<name>A0A553I0H6_9PEZI</name>
<dbReference type="PROSITE" id="PS00624">
    <property type="entry name" value="GMC_OXRED_2"/>
    <property type="match status" value="1"/>
</dbReference>
<dbReference type="Gene3D" id="3.50.50.60">
    <property type="entry name" value="FAD/NAD(P)-binding domain"/>
    <property type="match status" value="1"/>
</dbReference>
<dbReference type="PIRSF" id="PIRSF000137">
    <property type="entry name" value="Alcohol_oxidase"/>
    <property type="match status" value="1"/>
</dbReference>
<feature type="binding site" evidence="6">
    <location>
        <begin position="94"/>
        <end position="97"/>
    </location>
    <ligand>
        <name>FAD</name>
        <dbReference type="ChEBI" id="CHEBI:57692"/>
    </ligand>
</feature>
<feature type="domain" description="Glucose-methanol-choline oxidoreductase N-terminal" evidence="9">
    <location>
        <begin position="279"/>
        <end position="293"/>
    </location>
</feature>
<evidence type="ECO:0000256" key="3">
    <source>
        <dbReference type="ARBA" id="ARBA00022630"/>
    </source>
</evidence>